<evidence type="ECO:0000313" key="8">
    <source>
        <dbReference type="Proteomes" id="UP000199050"/>
    </source>
</evidence>
<accession>A0A1G9FI91</accession>
<feature type="transmembrane region" description="Helical" evidence="5">
    <location>
        <begin position="518"/>
        <end position="538"/>
    </location>
</feature>
<name>A0A1G9FI91_9BACL</name>
<dbReference type="Gene3D" id="1.25.40.10">
    <property type="entry name" value="Tetratricopeptide repeat domain"/>
    <property type="match status" value="1"/>
</dbReference>
<dbReference type="InterPro" id="IPR011990">
    <property type="entry name" value="TPR-like_helical_dom_sf"/>
</dbReference>
<dbReference type="PANTHER" id="PTHR37422">
    <property type="entry name" value="TEICHURONIC ACID BIOSYNTHESIS PROTEIN TUAE"/>
    <property type="match status" value="1"/>
</dbReference>
<dbReference type="Pfam" id="PF04932">
    <property type="entry name" value="Wzy_C"/>
    <property type="match status" value="1"/>
</dbReference>
<feature type="transmembrane region" description="Helical" evidence="5">
    <location>
        <begin position="277"/>
        <end position="296"/>
    </location>
</feature>
<evidence type="ECO:0000259" key="6">
    <source>
        <dbReference type="Pfam" id="PF04932"/>
    </source>
</evidence>
<feature type="transmembrane region" description="Helical" evidence="5">
    <location>
        <begin position="308"/>
        <end position="329"/>
    </location>
</feature>
<feature type="transmembrane region" description="Helical" evidence="5">
    <location>
        <begin position="92"/>
        <end position="114"/>
    </location>
</feature>
<feature type="transmembrane region" description="Helical" evidence="5">
    <location>
        <begin position="341"/>
        <end position="362"/>
    </location>
</feature>
<feature type="transmembrane region" description="Helical" evidence="5">
    <location>
        <begin position="204"/>
        <end position="224"/>
    </location>
</feature>
<keyword evidence="4 5" id="KW-0472">Membrane</keyword>
<organism evidence="7 8">
    <name type="scientific">Paenibacillus typhae</name>
    <dbReference type="NCBI Taxonomy" id="1174501"/>
    <lineage>
        <taxon>Bacteria</taxon>
        <taxon>Bacillati</taxon>
        <taxon>Bacillota</taxon>
        <taxon>Bacilli</taxon>
        <taxon>Bacillales</taxon>
        <taxon>Paenibacillaceae</taxon>
        <taxon>Paenibacillus</taxon>
    </lineage>
</organism>
<dbReference type="InterPro" id="IPR007016">
    <property type="entry name" value="O-antigen_ligase-rel_domated"/>
</dbReference>
<feature type="transmembrane region" description="Helical" evidence="5">
    <location>
        <begin position="44"/>
        <end position="61"/>
    </location>
</feature>
<sequence length="727" mass="77307">MEINRHWSRLQRFTSRGSAGMLFLAAAAACLMRGLFFARELYGLLAVWFALCAAFAVLAGISGRAAGGRGSLLEGPEAGEGNTGGSHKAGNWMLIVLLGCPIILFALYAVQLLRGPLSVQGTLNELLRWGLYGSFAYFAAVCAVSRRGAGFLAALWHTLGMTLCLSGLLAACGLPLRYAIAYTDSAAVSATGARLGGLLQYPNAFGAVMAVFLLERAIAAAEAAARDSHRAQSTARQLLCTLPLFPYAAALLLSESRGALLAAACAAAAALLRKRRLAAPLLVSAAAPAAAAALLCRQLARAGLAAEPLPGLLLLAGCWAGALLAGLWLCRRCRGAAGGPFAAMLLAAGLWTAAGSAVLALLRGRISGPSPTAAARGLFYRDAWRLAGEAPWLGQGGETWRSAYLAVQSRPYVGSQVHSGYLDILLNLGTAGSAAVLLMLLAAGILAGRNAPGLLPPLLVILLHGAVDFSWSYGLFWLLLFLLTARALAESHQHRLTGPRRDAEMNRRASAQQAGTRVLLIAVVCFCLILSALSFKLWKGERLFSQAARSSEPAVQSMLLQEALHYNPYDPRIVVRFAGLLPQEEKEEQLLRSLEYSPGDAGLHWMLAEACLKGNEPGTALYWVRRSIELDRFNAFKWRSAAEGMLQMGRRALAKGDLQRAAASAVAGQELVRGYRLLALQEHIKGPEHNDRSFEFSGGTEEVDAELDQLIAAVYNVQPLQTTANSL</sequence>
<evidence type="ECO:0000256" key="2">
    <source>
        <dbReference type="ARBA" id="ARBA00022692"/>
    </source>
</evidence>
<dbReference type="STRING" id="1174501.SAMN05216192_1592"/>
<dbReference type="Proteomes" id="UP000199050">
    <property type="component" value="Unassembled WGS sequence"/>
</dbReference>
<dbReference type="PANTHER" id="PTHR37422:SF13">
    <property type="entry name" value="LIPOPOLYSACCHARIDE BIOSYNTHESIS PROTEIN PA4999-RELATED"/>
    <property type="match status" value="1"/>
</dbReference>
<keyword evidence="3 5" id="KW-1133">Transmembrane helix</keyword>
<dbReference type="SUPFAM" id="SSF48452">
    <property type="entry name" value="TPR-like"/>
    <property type="match status" value="1"/>
</dbReference>
<feature type="transmembrane region" description="Helical" evidence="5">
    <location>
        <begin position="151"/>
        <end position="176"/>
    </location>
</feature>
<dbReference type="AlphaFoldDB" id="A0A1G9FI91"/>
<dbReference type="RefSeq" id="WP_167360798.1">
    <property type="nucleotide sequence ID" value="NZ_CBCSKY010000061.1"/>
</dbReference>
<feature type="domain" description="O-antigen ligase-related" evidence="6">
    <location>
        <begin position="318"/>
        <end position="436"/>
    </location>
</feature>
<reference evidence="8" key="1">
    <citation type="submission" date="2016-10" db="EMBL/GenBank/DDBJ databases">
        <authorList>
            <person name="Varghese N."/>
            <person name="Submissions S."/>
        </authorList>
    </citation>
    <scope>NUCLEOTIDE SEQUENCE [LARGE SCALE GENOMIC DNA]</scope>
    <source>
        <strain evidence="8">CGMCC 1.11012</strain>
    </source>
</reference>
<protein>
    <submittedName>
        <fullName evidence="7">O-Antigen ligase</fullName>
    </submittedName>
</protein>
<feature type="transmembrane region" description="Helical" evidence="5">
    <location>
        <begin position="424"/>
        <end position="446"/>
    </location>
</feature>
<gene>
    <name evidence="7" type="ORF">SAMN05216192_1592</name>
</gene>
<keyword evidence="7" id="KW-0436">Ligase</keyword>
<dbReference type="EMBL" id="FNDX01000059">
    <property type="protein sequence ID" value="SDK88096.1"/>
    <property type="molecule type" value="Genomic_DNA"/>
</dbReference>
<evidence type="ECO:0000313" key="7">
    <source>
        <dbReference type="EMBL" id="SDK88096.1"/>
    </source>
</evidence>
<evidence type="ECO:0000256" key="4">
    <source>
        <dbReference type="ARBA" id="ARBA00023136"/>
    </source>
</evidence>
<dbReference type="InterPro" id="IPR051533">
    <property type="entry name" value="WaaL-like"/>
</dbReference>
<proteinExistence type="predicted"/>
<feature type="transmembrane region" description="Helical" evidence="5">
    <location>
        <begin position="458"/>
        <end position="485"/>
    </location>
</feature>
<dbReference type="PROSITE" id="PS51257">
    <property type="entry name" value="PROKAR_LIPOPROTEIN"/>
    <property type="match status" value="1"/>
</dbReference>
<keyword evidence="2 5" id="KW-0812">Transmembrane</keyword>
<evidence type="ECO:0000256" key="1">
    <source>
        <dbReference type="ARBA" id="ARBA00004141"/>
    </source>
</evidence>
<evidence type="ECO:0000256" key="3">
    <source>
        <dbReference type="ARBA" id="ARBA00022989"/>
    </source>
</evidence>
<feature type="transmembrane region" description="Helical" evidence="5">
    <location>
        <begin position="21"/>
        <end position="38"/>
    </location>
</feature>
<comment type="subcellular location">
    <subcellularLocation>
        <location evidence="1">Membrane</location>
        <topology evidence="1">Multi-pass membrane protein</topology>
    </subcellularLocation>
</comment>
<evidence type="ECO:0000256" key="5">
    <source>
        <dbReference type="SAM" id="Phobius"/>
    </source>
</evidence>
<feature type="transmembrane region" description="Helical" evidence="5">
    <location>
        <begin position="126"/>
        <end position="144"/>
    </location>
</feature>
<dbReference type="GO" id="GO:0016020">
    <property type="term" value="C:membrane"/>
    <property type="evidence" value="ECO:0007669"/>
    <property type="project" value="UniProtKB-SubCell"/>
</dbReference>
<keyword evidence="8" id="KW-1185">Reference proteome</keyword>
<dbReference type="GO" id="GO:0016874">
    <property type="term" value="F:ligase activity"/>
    <property type="evidence" value="ECO:0007669"/>
    <property type="project" value="UniProtKB-KW"/>
</dbReference>